<feature type="transmembrane region" description="Helical" evidence="1">
    <location>
        <begin position="280"/>
        <end position="298"/>
    </location>
</feature>
<feature type="domain" description="Nose resistant-to-fluoxetine protein N-terminal" evidence="2">
    <location>
        <begin position="82"/>
        <end position="243"/>
    </location>
</feature>
<evidence type="ECO:0000259" key="2">
    <source>
        <dbReference type="SMART" id="SM00703"/>
    </source>
</evidence>
<reference evidence="3 4" key="1">
    <citation type="submission" date="2021-06" db="EMBL/GenBank/DDBJ databases">
        <title>Caerostris darwini draft genome.</title>
        <authorList>
            <person name="Kono N."/>
            <person name="Arakawa K."/>
        </authorList>
    </citation>
    <scope>NUCLEOTIDE SEQUENCE [LARGE SCALE GENOMIC DNA]</scope>
</reference>
<name>A0AAV4TMP3_9ARAC</name>
<accession>A0AAV4TMP3</accession>
<feature type="transmembrane region" description="Helical" evidence="1">
    <location>
        <begin position="610"/>
        <end position="633"/>
    </location>
</feature>
<feature type="transmembrane region" description="Helical" evidence="1">
    <location>
        <begin position="400"/>
        <end position="419"/>
    </location>
</feature>
<feature type="transmembrane region" description="Helical" evidence="1">
    <location>
        <begin position="674"/>
        <end position="697"/>
    </location>
</feature>
<dbReference type="InterPro" id="IPR052728">
    <property type="entry name" value="O2_lipid_transport_reg"/>
</dbReference>
<evidence type="ECO:0000256" key="1">
    <source>
        <dbReference type="SAM" id="Phobius"/>
    </source>
</evidence>
<dbReference type="Proteomes" id="UP001054837">
    <property type="component" value="Unassembled WGS sequence"/>
</dbReference>
<organism evidence="3 4">
    <name type="scientific">Caerostris darwini</name>
    <dbReference type="NCBI Taxonomy" id="1538125"/>
    <lineage>
        <taxon>Eukaryota</taxon>
        <taxon>Metazoa</taxon>
        <taxon>Ecdysozoa</taxon>
        <taxon>Arthropoda</taxon>
        <taxon>Chelicerata</taxon>
        <taxon>Arachnida</taxon>
        <taxon>Araneae</taxon>
        <taxon>Araneomorphae</taxon>
        <taxon>Entelegynae</taxon>
        <taxon>Araneoidea</taxon>
        <taxon>Araneidae</taxon>
        <taxon>Caerostris</taxon>
    </lineage>
</organism>
<feature type="transmembrane region" description="Helical" evidence="1">
    <location>
        <begin position="645"/>
        <end position="662"/>
    </location>
</feature>
<dbReference type="GO" id="GO:0016747">
    <property type="term" value="F:acyltransferase activity, transferring groups other than amino-acyl groups"/>
    <property type="evidence" value="ECO:0007669"/>
    <property type="project" value="InterPro"/>
</dbReference>
<protein>
    <submittedName>
        <fullName evidence="3">Nose resistant to fluoxetine protein 6</fullName>
    </submittedName>
</protein>
<feature type="transmembrane region" description="Helical" evidence="1">
    <location>
        <begin position="251"/>
        <end position="274"/>
    </location>
</feature>
<sequence>MTYVEILCEGILTRIILEEKIKGQNIPLYKERKTKTMVEKYPNLTITEHWQKIEKNIKKISDGLAEKILAHVFDYTVQLNISNQCVQETLKLVAGIRKLKPWALRFIDSSAKSIEGLMLGSLSSIGMYDECVDTVVYSEKMRNRGELIFRGQYCSLEFKPPLPPKKGAYKFDAIMPELQPFFDNKSFMAEGAKYAQAFYFISIRIGVCVPSGCTEDDINQVAELVGEQLGVDGEVATCEVKKETEFTSLNILSFCAFGTIAALVLIGSTIDIYSYYTKTVFNHIAIRVLLAFSFVTNFKKFSNTKSSSVNLRCLNGIRFLSMTWVLFGHSYLLLNFKLMLGLEPLKIYAKDFMFQAIINATYSVDSFFVMGGLLVCYLTVQFVKIQGKPFNIVMYILHRIWRILPVLTFVTFLIFLSNLSGDGPVFYETTKIFQDACYKNWWPNFLFIGNFFDYTEMCLPHTWYIAADFQLYLMALAVLIPLLRWPKIGITIAVLAIVSSMLYTGLTTVLKGFPPIMLMSQPDPEQAAQFWARHYFKPFVHIGPYFIGMLAGYLLAVKPDLKIPMRILIAGWITAFIGNFSVLYGVHEWNKGADPTFWESLFYAGLGRTVWGFGVAWVIVCCVTGHGGIVNYILSMEPLIPLSRLTFSAYLLHPLVQLYYISNYRSPMYPAHMIVVWLCLGHLCITYMASLILSMLVEAPFMSLEKIIFRGGDGKTQNTAFVNNRSNLNGSLKVEKNGNIAVIIHTDSSKSIETVNTTTSEM</sequence>
<dbReference type="Pfam" id="PF20146">
    <property type="entry name" value="NRF"/>
    <property type="match status" value="1"/>
</dbReference>
<feature type="transmembrane region" description="Helical" evidence="1">
    <location>
        <begin position="319"/>
        <end position="340"/>
    </location>
</feature>
<dbReference type="AlphaFoldDB" id="A0AAV4TMP3"/>
<dbReference type="EMBL" id="BPLQ01010022">
    <property type="protein sequence ID" value="GIY47843.1"/>
    <property type="molecule type" value="Genomic_DNA"/>
</dbReference>
<keyword evidence="1" id="KW-0812">Transmembrane</keyword>
<proteinExistence type="predicted"/>
<gene>
    <name evidence="3" type="primary">nrf-6</name>
    <name evidence="3" type="ORF">CDAR_70001</name>
</gene>
<keyword evidence="1" id="KW-0472">Membrane</keyword>
<evidence type="ECO:0000313" key="4">
    <source>
        <dbReference type="Proteomes" id="UP001054837"/>
    </source>
</evidence>
<dbReference type="PANTHER" id="PTHR11161">
    <property type="entry name" value="O-ACYLTRANSFERASE"/>
    <property type="match status" value="1"/>
</dbReference>
<evidence type="ECO:0000313" key="3">
    <source>
        <dbReference type="EMBL" id="GIY47843.1"/>
    </source>
</evidence>
<dbReference type="InterPro" id="IPR006621">
    <property type="entry name" value="Nose-resist-to-fluoxetine_N"/>
</dbReference>
<dbReference type="Pfam" id="PF01757">
    <property type="entry name" value="Acyl_transf_3"/>
    <property type="match status" value="1"/>
</dbReference>
<keyword evidence="1" id="KW-1133">Transmembrane helix</keyword>
<comment type="caution">
    <text evidence="3">The sequence shown here is derived from an EMBL/GenBank/DDBJ whole genome shotgun (WGS) entry which is preliminary data.</text>
</comment>
<feature type="transmembrane region" description="Helical" evidence="1">
    <location>
        <begin position="463"/>
        <end position="483"/>
    </location>
</feature>
<dbReference type="SMART" id="SM00703">
    <property type="entry name" value="NRF"/>
    <property type="match status" value="1"/>
</dbReference>
<dbReference type="InterPro" id="IPR002656">
    <property type="entry name" value="Acyl_transf_3_dom"/>
</dbReference>
<feature type="transmembrane region" description="Helical" evidence="1">
    <location>
        <begin position="539"/>
        <end position="556"/>
    </location>
</feature>
<keyword evidence="4" id="KW-1185">Reference proteome</keyword>
<feature type="transmembrane region" description="Helical" evidence="1">
    <location>
        <begin position="568"/>
        <end position="587"/>
    </location>
</feature>
<dbReference type="PANTHER" id="PTHR11161:SF0">
    <property type="entry name" value="O-ACYLTRANSFERASE LIKE PROTEIN"/>
    <property type="match status" value="1"/>
</dbReference>
<feature type="transmembrane region" description="Helical" evidence="1">
    <location>
        <begin position="352"/>
        <end position="380"/>
    </location>
</feature>
<feature type="transmembrane region" description="Helical" evidence="1">
    <location>
        <begin position="490"/>
        <end position="510"/>
    </location>
</feature>